<dbReference type="InterPro" id="IPR002347">
    <property type="entry name" value="SDR_fam"/>
</dbReference>
<dbReference type="VEuPathDB" id="FungiDB:ATCC64974_97180"/>
<proteinExistence type="inferred from homology"/>
<dbReference type="Gene3D" id="1.10.630.10">
    <property type="entry name" value="Cytochrome P450"/>
    <property type="match status" value="1"/>
</dbReference>
<reference evidence="6" key="1">
    <citation type="journal article" date="2016" name="Genome Announc.">
        <title>Draft genome sequence of Aspergillus niger strain An76.</title>
        <authorList>
            <person name="Gong W."/>
            <person name="Cheng Z."/>
            <person name="Zhang H."/>
            <person name="Liu L."/>
            <person name="Gao P."/>
            <person name="Wang L."/>
        </authorList>
    </citation>
    <scope>NUCLEOTIDE SEQUENCE [LARGE SCALE GENOMIC DNA]</scope>
    <source>
        <strain evidence="6">An76</strain>
    </source>
</reference>
<sequence length="452" mass="49746">MNENLRLHPPAAASLQRKTPPEGNTIEGVYISSNMTVMCPQYVLGRDEEVYERPKEFLPERWYLHSEMVKQRAAFAPFSLGPYGFIGKPLALLTLRNTLVRLVTMFDFEFAPGEDGTAFEGKEKDRFTMGYGDLQILFRKRSEIGSKVNMVREFGLVAALHVPIRSMAGQAHVKERLPRSEKSHERFREFSLAGKVFAVTGGARGLGLSMAEALVEAGGRVYCLDRLPQPEEEFHAAEARANPDFGGSLHYRRMDVTDDANTEAVMADIAAQNNRLDGLVAAAGINYVASAIDHTPKSVDDVIHINYTGVFRSAVSAAKAMLNMKCHGSILLVASMSGIIANKGMESAVYNSSKAAVIQLTRSLAMEWSEVKKDGTGGIRVNCLCPGHIETPMAKMVMEKDPDTRDLWTSENMMKRLAKPEEFRGITLLLMSDASSFMTGSTVVVDGGHTAW</sequence>
<dbReference type="SUPFAM" id="SSF48264">
    <property type="entry name" value="Cytochrome P450"/>
    <property type="match status" value="1"/>
</dbReference>
<evidence type="ECO:0000313" key="5">
    <source>
        <dbReference type="EMBL" id="GAQ45155.1"/>
    </source>
</evidence>
<dbReference type="PANTHER" id="PTHR43008">
    <property type="entry name" value="BENZIL REDUCTASE"/>
    <property type="match status" value="1"/>
</dbReference>
<dbReference type="GO" id="GO:0044550">
    <property type="term" value="P:secondary metabolite biosynthetic process"/>
    <property type="evidence" value="ECO:0007669"/>
    <property type="project" value="UniProtKB-ARBA"/>
</dbReference>
<dbReference type="GO" id="GO:0005506">
    <property type="term" value="F:iron ion binding"/>
    <property type="evidence" value="ECO:0007669"/>
    <property type="project" value="InterPro"/>
</dbReference>
<dbReference type="GO" id="GO:0020037">
    <property type="term" value="F:heme binding"/>
    <property type="evidence" value="ECO:0007669"/>
    <property type="project" value="InterPro"/>
</dbReference>
<dbReference type="VEuPathDB" id="FungiDB:An06g00760"/>
<dbReference type="EMBL" id="BCMY01000015">
    <property type="protein sequence ID" value="GAQ45155.1"/>
    <property type="molecule type" value="Genomic_DNA"/>
</dbReference>
<dbReference type="FunFam" id="3.40.50.720:FF:000245">
    <property type="entry name" value="Short chain dehydrogenase, putative"/>
    <property type="match status" value="1"/>
</dbReference>
<dbReference type="GO" id="GO:0016616">
    <property type="term" value="F:oxidoreductase activity, acting on the CH-OH group of donors, NAD or NADP as acceptor"/>
    <property type="evidence" value="ECO:0007669"/>
    <property type="project" value="UniProtKB-ARBA"/>
</dbReference>
<dbReference type="Pfam" id="PF13561">
    <property type="entry name" value="adh_short_C2"/>
    <property type="match status" value="1"/>
</dbReference>
<dbReference type="PaxDb" id="5061-CADANGAP00004981"/>
<dbReference type="VEuPathDB" id="FungiDB:M747DRAFT_281831"/>
<dbReference type="VEuPathDB" id="FungiDB:ATCC64974_86930"/>
<dbReference type="InterPro" id="IPR001128">
    <property type="entry name" value="Cyt_P450"/>
</dbReference>
<keyword evidence="3" id="KW-0560">Oxidoreductase</keyword>
<dbReference type="OMA" id="AMEWTDI"/>
<dbReference type="VEuPathDB" id="FungiDB:ASPNIDRAFT2_1155476"/>
<feature type="region of interest" description="Disordered" evidence="4">
    <location>
        <begin position="1"/>
        <end position="20"/>
    </location>
</feature>
<dbReference type="SUPFAM" id="SSF51735">
    <property type="entry name" value="NAD(P)-binding Rossmann-fold domains"/>
    <property type="match status" value="1"/>
</dbReference>
<dbReference type="PRINTS" id="PR00081">
    <property type="entry name" value="GDHRDH"/>
</dbReference>
<dbReference type="AlphaFoldDB" id="A0A117E281"/>
<evidence type="ECO:0000313" key="6">
    <source>
        <dbReference type="Proteomes" id="UP000068243"/>
    </source>
</evidence>
<accession>A0A117E281</accession>
<evidence type="ECO:0000256" key="1">
    <source>
        <dbReference type="ARBA" id="ARBA00006484"/>
    </source>
</evidence>
<comment type="caution">
    <text evidence="5">The sequence shown here is derived from an EMBL/GenBank/DDBJ whole genome shotgun (WGS) entry which is preliminary data.</text>
</comment>
<comment type="similarity">
    <text evidence="1">Belongs to the short-chain dehydrogenases/reductases (SDR) family.</text>
</comment>
<dbReference type="InterPro" id="IPR036291">
    <property type="entry name" value="NAD(P)-bd_dom_sf"/>
</dbReference>
<dbReference type="InterPro" id="IPR036396">
    <property type="entry name" value="Cyt_P450_sf"/>
</dbReference>
<evidence type="ECO:0000256" key="3">
    <source>
        <dbReference type="ARBA" id="ARBA00023002"/>
    </source>
</evidence>
<evidence type="ECO:0000256" key="4">
    <source>
        <dbReference type="SAM" id="MobiDB-lite"/>
    </source>
</evidence>
<keyword evidence="2" id="KW-0521">NADP</keyword>
<dbReference type="Proteomes" id="UP000068243">
    <property type="component" value="Unassembled WGS sequence"/>
</dbReference>
<name>A0A117E281_ASPNG</name>
<dbReference type="GO" id="GO:0016705">
    <property type="term" value="F:oxidoreductase activity, acting on paired donors, with incorporation or reduction of molecular oxygen"/>
    <property type="evidence" value="ECO:0007669"/>
    <property type="project" value="InterPro"/>
</dbReference>
<dbReference type="InterPro" id="IPR020904">
    <property type="entry name" value="Sc_DH/Rdtase_CS"/>
</dbReference>
<dbReference type="VEuPathDB" id="FungiDB:An06g00750"/>
<dbReference type="PROSITE" id="PS00061">
    <property type="entry name" value="ADH_SHORT"/>
    <property type="match status" value="1"/>
</dbReference>
<organism evidence="5 6">
    <name type="scientific">Aspergillus niger</name>
    <dbReference type="NCBI Taxonomy" id="5061"/>
    <lineage>
        <taxon>Eukaryota</taxon>
        <taxon>Fungi</taxon>
        <taxon>Dikarya</taxon>
        <taxon>Ascomycota</taxon>
        <taxon>Pezizomycotina</taxon>
        <taxon>Eurotiomycetes</taxon>
        <taxon>Eurotiomycetidae</taxon>
        <taxon>Eurotiales</taxon>
        <taxon>Aspergillaceae</taxon>
        <taxon>Aspergillus</taxon>
        <taxon>Aspergillus subgen. Circumdati</taxon>
    </lineage>
</organism>
<dbReference type="PRINTS" id="PR00080">
    <property type="entry name" value="SDRFAMILY"/>
</dbReference>
<evidence type="ECO:0000256" key="2">
    <source>
        <dbReference type="ARBA" id="ARBA00022857"/>
    </source>
</evidence>
<dbReference type="OrthoDB" id="1669814at2759"/>
<dbReference type="Pfam" id="PF00067">
    <property type="entry name" value="p450"/>
    <property type="match status" value="1"/>
</dbReference>
<gene>
    <name evidence="5" type="ORF">ABL_07816</name>
</gene>
<protein>
    <submittedName>
        <fullName evidence="5">Uncharacterized protein</fullName>
    </submittedName>
</protein>
<dbReference type="PANTHER" id="PTHR43008:SF10">
    <property type="entry name" value="CHAIN DEHYDROGENASE_OXIDOREDUCTASE, PUTATIVE (AFU_ORTHOLOGUE AFUA_2G15740)-RELATED"/>
    <property type="match status" value="1"/>
</dbReference>
<dbReference type="GO" id="GO:0050664">
    <property type="term" value="F:oxidoreductase activity, acting on NAD(P)H, oxygen as acceptor"/>
    <property type="evidence" value="ECO:0007669"/>
    <property type="project" value="TreeGrafter"/>
</dbReference>
<dbReference type="VEuPathDB" id="FungiDB:M747DRAFT_281827"/>
<dbReference type="VEuPathDB" id="FungiDB:ASPNIDRAFT2_1155478"/>
<dbReference type="Gene3D" id="3.40.50.720">
    <property type="entry name" value="NAD(P)-binding Rossmann-like Domain"/>
    <property type="match status" value="1"/>
</dbReference>
<dbReference type="GO" id="GO:0004497">
    <property type="term" value="F:monooxygenase activity"/>
    <property type="evidence" value="ECO:0007669"/>
    <property type="project" value="InterPro"/>
</dbReference>